<gene>
    <name evidence="2" type="ORF">ACFO0G_17910</name>
</gene>
<sequence>MERAAIECSKGTITLRKDGIIHLVWDPHLRIEAADARAAMAAVNALADGREHPLLVDMTMTASLSRQAQMVFSQRCATRMALLGTSPVDRILANWVLSAQEQPCPKRFFNSANEAMKWLLLADKSVGS</sequence>
<keyword evidence="3" id="KW-1185">Reference proteome</keyword>
<dbReference type="Gene3D" id="3.40.970.30">
    <property type="entry name" value="yp_829618.1 like domains"/>
    <property type="match status" value="1"/>
</dbReference>
<dbReference type="Gene3D" id="3.40.1680.10">
    <property type="entry name" value="yp_829618.1 domain like"/>
    <property type="match status" value="1"/>
</dbReference>
<evidence type="ECO:0000313" key="3">
    <source>
        <dbReference type="Proteomes" id="UP001595778"/>
    </source>
</evidence>
<name>A0ABV8WQG6_9MICC</name>
<evidence type="ECO:0000259" key="1">
    <source>
        <dbReference type="Pfam" id="PF25056"/>
    </source>
</evidence>
<evidence type="ECO:0000313" key="2">
    <source>
        <dbReference type="EMBL" id="MFC4397975.1"/>
    </source>
</evidence>
<organism evidence="2 3">
    <name type="scientific">Arthrobacter sedimenti</name>
    <dbReference type="NCBI Taxonomy" id="2694931"/>
    <lineage>
        <taxon>Bacteria</taxon>
        <taxon>Bacillati</taxon>
        <taxon>Actinomycetota</taxon>
        <taxon>Actinomycetes</taxon>
        <taxon>Micrococcales</taxon>
        <taxon>Micrococcaceae</taxon>
        <taxon>Arthrobacter</taxon>
    </lineage>
</organism>
<comment type="caution">
    <text evidence="2">The sequence shown here is derived from an EMBL/GenBank/DDBJ whole genome shotgun (WGS) entry which is preliminary data.</text>
</comment>
<dbReference type="Proteomes" id="UP001595778">
    <property type="component" value="Unassembled WGS sequence"/>
</dbReference>
<dbReference type="Pfam" id="PF25056">
    <property type="entry name" value="DUF7793"/>
    <property type="match status" value="1"/>
</dbReference>
<accession>A0ABV8WQG6</accession>
<dbReference type="EMBL" id="JBHSDQ010000009">
    <property type="protein sequence ID" value="MFC4397975.1"/>
    <property type="molecule type" value="Genomic_DNA"/>
</dbReference>
<dbReference type="RefSeq" id="WP_376979309.1">
    <property type="nucleotide sequence ID" value="NZ_JBHSDQ010000009.1"/>
</dbReference>
<reference evidence="3" key="1">
    <citation type="journal article" date="2019" name="Int. J. Syst. Evol. Microbiol.">
        <title>The Global Catalogue of Microorganisms (GCM) 10K type strain sequencing project: providing services to taxonomists for standard genome sequencing and annotation.</title>
        <authorList>
            <consortium name="The Broad Institute Genomics Platform"/>
            <consortium name="The Broad Institute Genome Sequencing Center for Infectious Disease"/>
            <person name="Wu L."/>
            <person name="Ma J."/>
        </authorList>
    </citation>
    <scope>NUCLEOTIDE SEQUENCE [LARGE SCALE GENOMIC DNA]</scope>
    <source>
        <strain evidence="3">PJ61</strain>
    </source>
</reference>
<proteinExistence type="predicted"/>
<protein>
    <submittedName>
        <fullName evidence="2">STAS/SEC14 domain-containing protein</fullName>
    </submittedName>
</protein>
<dbReference type="InterPro" id="IPR056695">
    <property type="entry name" value="DUF7793"/>
</dbReference>
<feature type="domain" description="DUF7793" evidence="1">
    <location>
        <begin position="17"/>
        <end position="119"/>
    </location>
</feature>